<name>A0A225UUC4_9STRA</name>
<accession>A0A225UUC4</accession>
<dbReference type="AlphaFoldDB" id="A0A225UUC4"/>
<evidence type="ECO:0000313" key="2">
    <source>
        <dbReference type="Proteomes" id="UP000198211"/>
    </source>
</evidence>
<gene>
    <name evidence="1" type="ORF">PHMEG_00034133</name>
</gene>
<keyword evidence="2" id="KW-1185">Reference proteome</keyword>
<evidence type="ECO:0000313" key="1">
    <source>
        <dbReference type="EMBL" id="OWY95779.1"/>
    </source>
</evidence>
<protein>
    <submittedName>
        <fullName evidence="1">Uncharacterized protein</fullName>
    </submittedName>
</protein>
<organism evidence="1 2">
    <name type="scientific">Phytophthora megakarya</name>
    <dbReference type="NCBI Taxonomy" id="4795"/>
    <lineage>
        <taxon>Eukaryota</taxon>
        <taxon>Sar</taxon>
        <taxon>Stramenopiles</taxon>
        <taxon>Oomycota</taxon>
        <taxon>Peronosporomycetes</taxon>
        <taxon>Peronosporales</taxon>
        <taxon>Peronosporaceae</taxon>
        <taxon>Phytophthora</taxon>
    </lineage>
</organism>
<dbReference type="Proteomes" id="UP000198211">
    <property type="component" value="Unassembled WGS sequence"/>
</dbReference>
<sequence length="93" mass="10812">MVQWIWTHFSICAVEKEVVEEAARRGHLWVLQLLENNNSHGVLSGVQNVRKTQQREVIVHWLHHRIGTSTSEQYRGTEVGHCKWIQTLGLPFS</sequence>
<reference evidence="2" key="1">
    <citation type="submission" date="2017-03" db="EMBL/GenBank/DDBJ databases">
        <title>Phytopthora megakarya and P. palmivora, two closely related causual agents of cacao black pod achieved similar genome size and gene model numbers by different mechanisms.</title>
        <authorList>
            <person name="Ali S."/>
            <person name="Shao J."/>
            <person name="Larry D.J."/>
            <person name="Kronmiller B."/>
            <person name="Shen D."/>
            <person name="Strem M.D."/>
            <person name="Melnick R.L."/>
            <person name="Guiltinan M.J."/>
            <person name="Tyler B.M."/>
            <person name="Meinhardt L.W."/>
            <person name="Bailey B.A."/>
        </authorList>
    </citation>
    <scope>NUCLEOTIDE SEQUENCE [LARGE SCALE GENOMIC DNA]</scope>
    <source>
        <strain evidence="2">zdho120</strain>
    </source>
</reference>
<comment type="caution">
    <text evidence="1">The sequence shown here is derived from an EMBL/GenBank/DDBJ whole genome shotgun (WGS) entry which is preliminary data.</text>
</comment>
<proteinExistence type="predicted"/>
<dbReference type="EMBL" id="NBNE01012508">
    <property type="protein sequence ID" value="OWY95779.1"/>
    <property type="molecule type" value="Genomic_DNA"/>
</dbReference>